<evidence type="ECO:0000259" key="8">
    <source>
        <dbReference type="PROSITE" id="PS50850"/>
    </source>
</evidence>
<comment type="subcellular location">
    <subcellularLocation>
        <location evidence="1">Membrane</location>
        <topology evidence="1">Multi-pass membrane protein</topology>
    </subcellularLocation>
</comment>
<keyword evidence="3" id="KW-0813">Transport</keyword>
<feature type="transmembrane region" description="Helical" evidence="7">
    <location>
        <begin position="151"/>
        <end position="170"/>
    </location>
</feature>
<keyword evidence="6 7" id="KW-0472">Membrane</keyword>
<feature type="transmembrane region" description="Helical" evidence="7">
    <location>
        <begin position="229"/>
        <end position="246"/>
    </location>
</feature>
<comment type="caution">
    <text evidence="9">The sequence shown here is derived from an EMBL/GenBank/DDBJ whole genome shotgun (WGS) entry which is preliminary data.</text>
</comment>
<feature type="transmembrane region" description="Helical" evidence="7">
    <location>
        <begin position="182"/>
        <end position="200"/>
    </location>
</feature>
<dbReference type="PANTHER" id="PTHR23504:SF15">
    <property type="entry name" value="MAJOR FACILITATOR SUPERFAMILY (MFS) PROFILE DOMAIN-CONTAINING PROTEIN"/>
    <property type="match status" value="1"/>
</dbReference>
<evidence type="ECO:0000256" key="4">
    <source>
        <dbReference type="ARBA" id="ARBA00022692"/>
    </source>
</evidence>
<proteinExistence type="inferred from homology"/>
<gene>
    <name evidence="9" type="ORF">E6K81_05830</name>
</gene>
<dbReference type="GO" id="GO:0016020">
    <property type="term" value="C:membrane"/>
    <property type="evidence" value="ECO:0007669"/>
    <property type="project" value="UniProtKB-SubCell"/>
</dbReference>
<dbReference type="InterPro" id="IPR011701">
    <property type="entry name" value="MFS"/>
</dbReference>
<feature type="transmembrane region" description="Helical" evidence="7">
    <location>
        <begin position="299"/>
        <end position="315"/>
    </location>
</feature>
<evidence type="ECO:0000256" key="5">
    <source>
        <dbReference type="ARBA" id="ARBA00022989"/>
    </source>
</evidence>
<feature type="transmembrane region" description="Helical" evidence="7">
    <location>
        <begin position="266"/>
        <end position="287"/>
    </location>
</feature>
<dbReference type="CDD" id="cd17388">
    <property type="entry name" value="MFS_TetA"/>
    <property type="match status" value="1"/>
</dbReference>
<evidence type="ECO:0000256" key="7">
    <source>
        <dbReference type="SAM" id="Phobius"/>
    </source>
</evidence>
<dbReference type="PROSITE" id="PS00216">
    <property type="entry name" value="SUGAR_TRANSPORT_1"/>
    <property type="match status" value="1"/>
</dbReference>
<protein>
    <submittedName>
        <fullName evidence="9">TCR/Tet family MFS transporter</fullName>
    </submittedName>
</protein>
<feature type="domain" description="Major facilitator superfamily (MFS) profile" evidence="8">
    <location>
        <begin position="23"/>
        <end position="470"/>
    </location>
</feature>
<feature type="transmembrane region" description="Helical" evidence="7">
    <location>
        <begin position="119"/>
        <end position="139"/>
    </location>
</feature>
<dbReference type="AlphaFoldDB" id="A0A538UAU9"/>
<dbReference type="Pfam" id="PF07690">
    <property type="entry name" value="MFS_1"/>
    <property type="match status" value="1"/>
</dbReference>
<dbReference type="PROSITE" id="PS50850">
    <property type="entry name" value="MFS"/>
    <property type="match status" value="1"/>
</dbReference>
<accession>A0A538UAU9</accession>
<reference evidence="9 10" key="1">
    <citation type="journal article" date="2019" name="Nat. Microbiol.">
        <title>Mediterranean grassland soil C-N compound turnover is dependent on rainfall and depth, and is mediated by genomically divergent microorganisms.</title>
        <authorList>
            <person name="Diamond S."/>
            <person name="Andeer P.F."/>
            <person name="Li Z."/>
            <person name="Crits-Christoph A."/>
            <person name="Burstein D."/>
            <person name="Anantharaman K."/>
            <person name="Lane K.R."/>
            <person name="Thomas B.C."/>
            <person name="Pan C."/>
            <person name="Northen T.R."/>
            <person name="Banfield J.F."/>
        </authorList>
    </citation>
    <scope>NUCLEOTIDE SEQUENCE [LARGE SCALE GENOMIC DNA]</scope>
    <source>
        <strain evidence="9">WS_11</strain>
    </source>
</reference>
<dbReference type="InterPro" id="IPR036259">
    <property type="entry name" value="MFS_trans_sf"/>
</dbReference>
<dbReference type="Gene3D" id="1.20.1250.20">
    <property type="entry name" value="MFS general substrate transporter like domains"/>
    <property type="match status" value="1"/>
</dbReference>
<comment type="similarity">
    <text evidence="2">Belongs to the major facilitator superfamily. TCR/Tet family.</text>
</comment>
<dbReference type="GO" id="GO:0022857">
    <property type="term" value="F:transmembrane transporter activity"/>
    <property type="evidence" value="ECO:0007669"/>
    <property type="project" value="InterPro"/>
</dbReference>
<feature type="transmembrane region" description="Helical" evidence="7">
    <location>
        <begin position="21"/>
        <end position="42"/>
    </location>
</feature>
<name>A0A538UAU9_UNCEI</name>
<evidence type="ECO:0000313" key="9">
    <source>
        <dbReference type="EMBL" id="TMQ73033.1"/>
    </source>
</evidence>
<dbReference type="InterPro" id="IPR020846">
    <property type="entry name" value="MFS_dom"/>
</dbReference>
<dbReference type="Proteomes" id="UP000319771">
    <property type="component" value="Unassembled WGS sequence"/>
</dbReference>
<dbReference type="SUPFAM" id="SSF103473">
    <property type="entry name" value="MFS general substrate transporter"/>
    <property type="match status" value="1"/>
</dbReference>
<dbReference type="EMBL" id="VBPB01000084">
    <property type="protein sequence ID" value="TMQ73033.1"/>
    <property type="molecule type" value="Genomic_DNA"/>
</dbReference>
<keyword evidence="4 7" id="KW-0812">Transmembrane</keyword>
<organism evidence="9 10">
    <name type="scientific">Eiseniibacteriota bacterium</name>
    <dbReference type="NCBI Taxonomy" id="2212470"/>
    <lineage>
        <taxon>Bacteria</taxon>
        <taxon>Candidatus Eiseniibacteriota</taxon>
    </lineage>
</organism>
<evidence type="ECO:0000313" key="10">
    <source>
        <dbReference type="Proteomes" id="UP000319771"/>
    </source>
</evidence>
<evidence type="ECO:0000256" key="6">
    <source>
        <dbReference type="ARBA" id="ARBA00023136"/>
    </source>
</evidence>
<sequence length="470" mass="49658">MPGHGRPHAVSSGGPPSAPRRAALAFILVTVTLDMLAFGIVIPVLPKLVLDFTGGSATSAAWWQGVFGTVFAVIQFFFAPVLGALSDRFGRRPVILVSAFGLSLDYALIALAPNLWWLLAGRIIAGFCSASISVPSAYIADVTPPENRAAAFGAIGAAFGVGFILGPFIGAQAGSVDPRLPFWIAGSLTLANFGYGLFVLPESLARARRAPFEWLKANPIGSALLIRRYPALWALFAVSVLSYLAHDSLPHTFFLYGNTRFGWDQRMVGYALVAVGVMSVIVQAGAIGPIVKALGEKRALYFGMGAGLASFALYGTAWSQWVVFAAIALGGFWGVWSAAAQTILSKTVAATEQGRLQGALASVRAACQVLLPRDPSRQTRSSGFSFSMPGKRLFSASSSAASAKSTSSSPIAVDVQYIRRAALATPRFSISRCSSWLTWPERRTPASESRALASAASVKWMFASDPSPVA</sequence>
<dbReference type="InterPro" id="IPR005829">
    <property type="entry name" value="Sugar_transporter_CS"/>
</dbReference>
<evidence type="ECO:0000256" key="1">
    <source>
        <dbReference type="ARBA" id="ARBA00004141"/>
    </source>
</evidence>
<feature type="transmembrane region" description="Helical" evidence="7">
    <location>
        <begin position="321"/>
        <end position="339"/>
    </location>
</feature>
<evidence type="ECO:0000256" key="2">
    <source>
        <dbReference type="ARBA" id="ARBA00007520"/>
    </source>
</evidence>
<dbReference type="PANTHER" id="PTHR23504">
    <property type="entry name" value="MAJOR FACILITATOR SUPERFAMILY DOMAIN-CONTAINING PROTEIN 10"/>
    <property type="match status" value="1"/>
</dbReference>
<evidence type="ECO:0000256" key="3">
    <source>
        <dbReference type="ARBA" id="ARBA00022448"/>
    </source>
</evidence>
<keyword evidence="5 7" id="KW-1133">Transmembrane helix</keyword>
<feature type="transmembrane region" description="Helical" evidence="7">
    <location>
        <begin position="94"/>
        <end position="113"/>
    </location>
</feature>
<dbReference type="PRINTS" id="PR01035">
    <property type="entry name" value="TCRTETA"/>
</dbReference>
<dbReference type="InterPro" id="IPR001958">
    <property type="entry name" value="Tet-R_TetA/multi-R_MdtG-like"/>
</dbReference>
<feature type="transmembrane region" description="Helical" evidence="7">
    <location>
        <begin position="62"/>
        <end position="82"/>
    </location>
</feature>